<organism evidence="2 3">
    <name type="scientific">Aquimarina brevivitae</name>
    <dbReference type="NCBI Taxonomy" id="323412"/>
    <lineage>
        <taxon>Bacteria</taxon>
        <taxon>Pseudomonadati</taxon>
        <taxon>Bacteroidota</taxon>
        <taxon>Flavobacteriia</taxon>
        <taxon>Flavobacteriales</taxon>
        <taxon>Flavobacteriaceae</taxon>
        <taxon>Aquimarina</taxon>
    </lineage>
</organism>
<gene>
    <name evidence="2" type="ORF">EV197_1057</name>
</gene>
<keyword evidence="3" id="KW-1185">Reference proteome</keyword>
<dbReference type="RefSeq" id="WP_130285644.1">
    <property type="nucleotide sequence ID" value="NZ_SGXE01000001.1"/>
</dbReference>
<dbReference type="PROSITE" id="PS51257">
    <property type="entry name" value="PROKAR_LIPOPROTEIN"/>
    <property type="match status" value="1"/>
</dbReference>
<accession>A0A4V2F7H4</accession>
<feature type="signal peptide" evidence="1">
    <location>
        <begin position="1"/>
        <end position="28"/>
    </location>
</feature>
<reference evidence="2 3" key="1">
    <citation type="submission" date="2019-02" db="EMBL/GenBank/DDBJ databases">
        <title>Genomic Encyclopedia of Type Strains, Phase IV (KMG-IV): sequencing the most valuable type-strain genomes for metagenomic binning, comparative biology and taxonomic classification.</title>
        <authorList>
            <person name="Goeker M."/>
        </authorList>
    </citation>
    <scope>NUCLEOTIDE SEQUENCE [LARGE SCALE GENOMIC DNA]</scope>
    <source>
        <strain evidence="2 3">DSM 17196</strain>
    </source>
</reference>
<dbReference type="OrthoDB" id="1161727at2"/>
<evidence type="ECO:0000313" key="3">
    <source>
        <dbReference type="Proteomes" id="UP000292262"/>
    </source>
</evidence>
<name>A0A4V2F7H4_9FLAO</name>
<dbReference type="AlphaFoldDB" id="A0A4V2F7H4"/>
<feature type="chain" id="PRO_5020674769" description="Lipoprotein" evidence="1">
    <location>
        <begin position="29"/>
        <end position="207"/>
    </location>
</feature>
<evidence type="ECO:0000256" key="1">
    <source>
        <dbReference type="SAM" id="SignalP"/>
    </source>
</evidence>
<comment type="caution">
    <text evidence="2">The sequence shown here is derived from an EMBL/GenBank/DDBJ whole genome shotgun (WGS) entry which is preliminary data.</text>
</comment>
<protein>
    <recommendedName>
        <fullName evidence="4">Lipoprotein</fullName>
    </recommendedName>
</protein>
<evidence type="ECO:0000313" key="2">
    <source>
        <dbReference type="EMBL" id="RZS99829.1"/>
    </source>
</evidence>
<keyword evidence="1" id="KW-0732">Signal</keyword>
<dbReference type="EMBL" id="SGXE01000001">
    <property type="protein sequence ID" value="RZS99829.1"/>
    <property type="molecule type" value="Genomic_DNA"/>
</dbReference>
<dbReference type="Proteomes" id="UP000292262">
    <property type="component" value="Unassembled WGS sequence"/>
</dbReference>
<evidence type="ECO:0008006" key="4">
    <source>
        <dbReference type="Google" id="ProtNLM"/>
    </source>
</evidence>
<proteinExistence type="predicted"/>
<sequence>MKAKLHALLYTISLLTFLTSCSGNSATASVTSPEGISVLKEKLSETFDKDKQIDGLVFFSNNSTVDAIEQINISFPENNRSTMWFYSYATEKLHKPEAQQILQQMPKTKALEEFNIDKCYTYFKEAVKLIEKETDEFSNYRIDSYAMSVNPTSGNIEHSLTLNTDKKSLKRTFYGKKVNDRLYRFKFKTNEEDVLIATEGLDAFKDE</sequence>